<dbReference type="EMBL" id="UHEF01000001">
    <property type="protein sequence ID" value="SUM86109.1"/>
    <property type="molecule type" value="Genomic_DNA"/>
</dbReference>
<gene>
    <name evidence="4" type="ORF">NCTC12218_00157</name>
</gene>
<dbReference type="InterPro" id="IPR001387">
    <property type="entry name" value="Cro/C1-type_HTH"/>
</dbReference>
<evidence type="ECO:0000313" key="3">
    <source>
        <dbReference type="EMBL" id="CAD7358576.1"/>
    </source>
</evidence>
<sequence length="60" mass="7141">MRFADQIKKLRIEHELTQEMLATEMHTTRQTVSKWEQGTIEPIIQMLNKLASFFNVSFDE</sequence>
<evidence type="ECO:0000256" key="1">
    <source>
        <dbReference type="ARBA" id="ARBA00023125"/>
    </source>
</evidence>
<accession>A0A7Z7QMQ0</accession>
<dbReference type="SMART" id="SM00530">
    <property type="entry name" value="HTH_XRE"/>
    <property type="match status" value="1"/>
</dbReference>
<dbReference type="GO" id="GO:0003677">
    <property type="term" value="F:DNA binding"/>
    <property type="evidence" value="ECO:0007669"/>
    <property type="project" value="UniProtKB-KW"/>
</dbReference>
<keyword evidence="1" id="KW-0238">DNA-binding</keyword>
<reference evidence="4" key="1">
    <citation type="submission" date="2018-06" db="EMBL/GenBank/DDBJ databases">
        <authorList>
            <consortium name="Pathogen Informatics"/>
            <person name="Doyle S."/>
        </authorList>
    </citation>
    <scope>NUCLEOTIDE SEQUENCE [LARGE SCALE GENOMIC DNA]</scope>
    <source>
        <strain evidence="4">NCTC12218</strain>
    </source>
</reference>
<evidence type="ECO:0000259" key="2">
    <source>
        <dbReference type="PROSITE" id="PS50943"/>
    </source>
</evidence>
<evidence type="ECO:0000313" key="5">
    <source>
        <dbReference type="Proteomes" id="UP000264146"/>
    </source>
</evidence>
<dbReference type="Proteomes" id="UP000264146">
    <property type="component" value="Chromosome"/>
</dbReference>
<dbReference type="InterPro" id="IPR010982">
    <property type="entry name" value="Lambda_DNA-bd_dom_sf"/>
</dbReference>
<dbReference type="EMBL" id="LR962863">
    <property type="protein sequence ID" value="CAD7358576.1"/>
    <property type="molecule type" value="Genomic_DNA"/>
</dbReference>
<dbReference type="GeneID" id="93788921"/>
<dbReference type="Pfam" id="PF01381">
    <property type="entry name" value="HTH_3"/>
    <property type="match status" value="1"/>
</dbReference>
<proteinExistence type="predicted"/>
<organism evidence="4">
    <name type="scientific">Staphylococcus schleiferi</name>
    <dbReference type="NCBI Taxonomy" id="1295"/>
    <lineage>
        <taxon>Bacteria</taxon>
        <taxon>Bacillati</taxon>
        <taxon>Bacillota</taxon>
        <taxon>Bacilli</taxon>
        <taxon>Bacillales</taxon>
        <taxon>Staphylococcaceae</taxon>
        <taxon>Staphylococcus</taxon>
    </lineage>
</organism>
<dbReference type="PANTHER" id="PTHR46558:SF11">
    <property type="entry name" value="HTH-TYPE TRANSCRIPTIONAL REGULATOR XRE"/>
    <property type="match status" value="1"/>
</dbReference>
<dbReference type="CDD" id="cd00093">
    <property type="entry name" value="HTH_XRE"/>
    <property type="match status" value="1"/>
</dbReference>
<dbReference type="RefSeq" id="WP_016425873.1">
    <property type="nucleotide sequence ID" value="NZ_CABKRV010000002.1"/>
</dbReference>
<protein>
    <submittedName>
        <fullName evidence="4">Putative DNA binding protein</fullName>
    </submittedName>
</protein>
<dbReference type="PANTHER" id="PTHR46558">
    <property type="entry name" value="TRACRIPTIONAL REGULATORY PROTEIN-RELATED-RELATED"/>
    <property type="match status" value="1"/>
</dbReference>
<feature type="domain" description="HTH cro/C1-type" evidence="2">
    <location>
        <begin position="7"/>
        <end position="60"/>
    </location>
</feature>
<dbReference type="PROSITE" id="PS50943">
    <property type="entry name" value="HTH_CROC1"/>
    <property type="match status" value="1"/>
</dbReference>
<name>A0A7Z7QMQ0_STASC</name>
<dbReference type="SUPFAM" id="SSF47413">
    <property type="entry name" value="lambda repressor-like DNA-binding domains"/>
    <property type="match status" value="1"/>
</dbReference>
<dbReference type="AlphaFoldDB" id="A0A7Z7QMQ0"/>
<dbReference type="Gene3D" id="1.10.260.40">
    <property type="entry name" value="lambda repressor-like DNA-binding domains"/>
    <property type="match status" value="1"/>
</dbReference>
<reference evidence="3 5" key="2">
    <citation type="submission" date="2020-11" db="EMBL/GenBank/DDBJ databases">
        <authorList>
            <consortium name="Pathogen Informatics"/>
        </authorList>
    </citation>
    <scope>NUCLEOTIDE SEQUENCE [LARGE SCALE GENOMIC DNA]</scope>
    <source>
        <strain evidence="3 5">NCTC12218</strain>
    </source>
</reference>
<evidence type="ECO:0000313" key="4">
    <source>
        <dbReference type="EMBL" id="SUM86109.1"/>
    </source>
</evidence>